<dbReference type="PANTHER" id="PTHR33109">
    <property type="entry name" value="EPIDERMAL PATTERNING FACTOR-LIKE PROTEIN 4"/>
    <property type="match status" value="1"/>
</dbReference>
<dbReference type="PANTHER" id="PTHR33109:SF4">
    <property type="entry name" value="EPIDERMAL PATTERNING FACTOR-LIKE PROTEIN 6"/>
    <property type="match status" value="1"/>
</dbReference>
<evidence type="ECO:0008006" key="8">
    <source>
        <dbReference type="Google" id="ProtNLM"/>
    </source>
</evidence>
<dbReference type="Proteomes" id="UP001497512">
    <property type="component" value="Chromosome 8"/>
</dbReference>
<reference evidence="6" key="1">
    <citation type="submission" date="2024-02" db="EMBL/GenBank/DDBJ databases">
        <authorList>
            <consortium name="ELIXIR-Norway"/>
            <consortium name="Elixir Norway"/>
        </authorList>
    </citation>
    <scope>NUCLEOTIDE SEQUENCE</scope>
</reference>
<comment type="similarity">
    <text evidence="2">Belongs to the plant cysteine rich small secretory peptide family. Epidermal patterning factor subfamily.</text>
</comment>
<keyword evidence="4" id="KW-0732">Signal</keyword>
<dbReference type="InterPro" id="IPR039455">
    <property type="entry name" value="EPFL"/>
</dbReference>
<keyword evidence="7" id="KW-1185">Reference proteome</keyword>
<dbReference type="PROSITE" id="PS51257">
    <property type="entry name" value="PROKAR_LIPOPROTEIN"/>
    <property type="match status" value="1"/>
</dbReference>
<dbReference type="Pfam" id="PF17181">
    <property type="entry name" value="EPF"/>
    <property type="match status" value="1"/>
</dbReference>
<organism evidence="6 7">
    <name type="scientific">Sphagnum troendelagicum</name>
    <dbReference type="NCBI Taxonomy" id="128251"/>
    <lineage>
        <taxon>Eukaryota</taxon>
        <taxon>Viridiplantae</taxon>
        <taxon>Streptophyta</taxon>
        <taxon>Embryophyta</taxon>
        <taxon>Bryophyta</taxon>
        <taxon>Sphagnophytina</taxon>
        <taxon>Sphagnopsida</taxon>
        <taxon>Sphagnales</taxon>
        <taxon>Sphagnaceae</taxon>
        <taxon>Sphagnum</taxon>
    </lineage>
</organism>
<dbReference type="EMBL" id="OZ019900">
    <property type="protein sequence ID" value="CAK9233989.1"/>
    <property type="molecule type" value="Genomic_DNA"/>
</dbReference>
<evidence type="ECO:0000256" key="4">
    <source>
        <dbReference type="ARBA" id="ARBA00022729"/>
    </source>
</evidence>
<proteinExistence type="inferred from homology"/>
<name>A0ABP0V3M4_9BRYO</name>
<accession>A0ABP0V3M4</accession>
<evidence type="ECO:0000256" key="2">
    <source>
        <dbReference type="ARBA" id="ARBA00008127"/>
    </source>
</evidence>
<gene>
    <name evidence="6" type="ORF">CSSPTR1EN2_LOCUS21902</name>
</gene>
<evidence type="ECO:0000256" key="3">
    <source>
        <dbReference type="ARBA" id="ARBA00022525"/>
    </source>
</evidence>
<keyword evidence="5" id="KW-1015">Disulfide bond</keyword>
<keyword evidence="3" id="KW-0964">Secreted</keyword>
<evidence type="ECO:0000256" key="1">
    <source>
        <dbReference type="ARBA" id="ARBA00004613"/>
    </source>
</evidence>
<evidence type="ECO:0000313" key="6">
    <source>
        <dbReference type="EMBL" id="CAK9233989.1"/>
    </source>
</evidence>
<evidence type="ECO:0000256" key="5">
    <source>
        <dbReference type="ARBA" id="ARBA00023157"/>
    </source>
</evidence>
<protein>
    <recommendedName>
        <fullName evidence="8">Epidermal patterning factor-like protein</fullName>
    </recommendedName>
</protein>
<sequence length="171" mass="19038">MKETGLTISGMAMTLSCCWTILFLTTFPALVFGGRRDPAAGATGQWISEGPAEASAEYHFAETIHGVAAAELDNKIQNPHQLQQNGIRGHDTFRVWKDKKLLQPSYSHEQQQHSHRLLIGSSPPTCRGKCGLCQPCKPVHVIIAAPRVTITEQEYYPEVWRCQCGNMLYMP</sequence>
<evidence type="ECO:0000313" key="7">
    <source>
        <dbReference type="Proteomes" id="UP001497512"/>
    </source>
</evidence>
<comment type="subcellular location">
    <subcellularLocation>
        <location evidence="1">Secreted</location>
    </subcellularLocation>
</comment>